<dbReference type="EC" id="5.2.1.8" evidence="6"/>
<dbReference type="Gene3D" id="3.10.50.40">
    <property type="match status" value="1"/>
</dbReference>
<evidence type="ECO:0000313" key="9">
    <source>
        <dbReference type="Proteomes" id="UP000294820"/>
    </source>
</evidence>
<keyword evidence="9" id="KW-1185">Reference proteome</keyword>
<dbReference type="Gene3D" id="2.40.10.330">
    <property type="match status" value="1"/>
</dbReference>
<comment type="catalytic activity">
    <reaction evidence="1 5 6">
        <text>[protein]-peptidylproline (omega=180) = [protein]-peptidylproline (omega=0)</text>
        <dbReference type="Rhea" id="RHEA:16237"/>
        <dbReference type="Rhea" id="RHEA-COMP:10747"/>
        <dbReference type="Rhea" id="RHEA-COMP:10748"/>
        <dbReference type="ChEBI" id="CHEBI:83833"/>
        <dbReference type="ChEBI" id="CHEBI:83834"/>
        <dbReference type="EC" id="5.2.1.8"/>
    </reaction>
</comment>
<proteinExistence type="inferred from homology"/>
<evidence type="ECO:0000259" key="7">
    <source>
        <dbReference type="PROSITE" id="PS50059"/>
    </source>
</evidence>
<dbReference type="KEGG" id="daq:DAQ1742_03875"/>
<keyword evidence="3 5" id="KW-0697">Rotamase</keyword>
<sequence length="188" mass="20163">MSVSVTQGCEVLVHFTLTLEDGSVAEATRDSGKPAMFRLGDGSLSAGLETALFGLTVGERRQFSLPPESAFGLSNPDLVQFFLRRDFAQTGVPEVGTIMLFSGMAGNDMPGIIREVAEESVTVDFNHPLAGHTITFDVEVLEITPLQTEVTHENPAGESPRVLCRSRSCHQHCGAGAGGIWRTDLRSS</sequence>
<dbReference type="PANTHER" id="PTHR47861">
    <property type="entry name" value="FKBP-TYPE PEPTIDYL-PROLYL CIS-TRANS ISOMERASE SLYD"/>
    <property type="match status" value="1"/>
</dbReference>
<accession>A0A375AF02</accession>
<keyword evidence="4 5" id="KW-0413">Isomerase</keyword>
<dbReference type="AlphaFoldDB" id="A0A375AF02"/>
<dbReference type="NCBIfam" id="NF011676">
    <property type="entry name" value="PRK15095.1"/>
    <property type="match status" value="1"/>
</dbReference>
<dbReference type="SUPFAM" id="SSF54534">
    <property type="entry name" value="FKBP-like"/>
    <property type="match status" value="1"/>
</dbReference>
<feature type="domain" description="PPIase FKBP-type" evidence="7">
    <location>
        <begin position="8"/>
        <end position="72"/>
    </location>
</feature>
<dbReference type="InterPro" id="IPR046357">
    <property type="entry name" value="PPIase_dom_sf"/>
</dbReference>
<dbReference type="PROSITE" id="PS50059">
    <property type="entry name" value="FKBP_PPIASE"/>
    <property type="match status" value="1"/>
</dbReference>
<dbReference type="Pfam" id="PF00254">
    <property type="entry name" value="FKBP_C"/>
    <property type="match status" value="1"/>
</dbReference>
<dbReference type="Proteomes" id="UP000294820">
    <property type="component" value="Chromosome 1"/>
</dbReference>
<evidence type="ECO:0000256" key="2">
    <source>
        <dbReference type="ARBA" id="ARBA00006577"/>
    </source>
</evidence>
<evidence type="ECO:0000256" key="1">
    <source>
        <dbReference type="ARBA" id="ARBA00000971"/>
    </source>
</evidence>
<gene>
    <name evidence="8" type="primary">fkpB</name>
    <name evidence="8" type="ORF">DAQ1742_03875</name>
</gene>
<protein>
    <recommendedName>
        <fullName evidence="6">Peptidyl-prolyl cis-trans isomerase</fullName>
        <ecNumber evidence="6">5.2.1.8</ecNumber>
    </recommendedName>
</protein>
<dbReference type="GO" id="GO:0003755">
    <property type="term" value="F:peptidyl-prolyl cis-trans isomerase activity"/>
    <property type="evidence" value="ECO:0007669"/>
    <property type="project" value="UniProtKB-UniRule"/>
</dbReference>
<dbReference type="InterPro" id="IPR048261">
    <property type="entry name" value="SlpA/SlyD-like_ins_sf"/>
</dbReference>
<organism evidence="8 9">
    <name type="scientific">Dickeya aquatica</name>
    <dbReference type="NCBI Taxonomy" id="1401087"/>
    <lineage>
        <taxon>Bacteria</taxon>
        <taxon>Pseudomonadati</taxon>
        <taxon>Pseudomonadota</taxon>
        <taxon>Gammaproteobacteria</taxon>
        <taxon>Enterobacterales</taxon>
        <taxon>Pectobacteriaceae</taxon>
        <taxon>Dickeya</taxon>
    </lineage>
</organism>
<comment type="similarity">
    <text evidence="2 6">Belongs to the FKBP-type PPIase family.</text>
</comment>
<evidence type="ECO:0000313" key="8">
    <source>
        <dbReference type="EMBL" id="SLM64663.1"/>
    </source>
</evidence>
<evidence type="ECO:0000256" key="6">
    <source>
        <dbReference type="RuleBase" id="RU003915"/>
    </source>
</evidence>
<evidence type="ECO:0000256" key="4">
    <source>
        <dbReference type="ARBA" id="ARBA00023235"/>
    </source>
</evidence>
<name>A0A375AF02_9GAMM</name>
<dbReference type="EMBL" id="LT615367">
    <property type="protein sequence ID" value="SLM64663.1"/>
    <property type="molecule type" value="Genomic_DNA"/>
</dbReference>
<evidence type="ECO:0000256" key="3">
    <source>
        <dbReference type="ARBA" id="ARBA00023110"/>
    </source>
</evidence>
<dbReference type="PANTHER" id="PTHR47861:SF4">
    <property type="entry name" value="FKBP-TYPE 16 KDA PEPTIDYL-PROLYL CIS-TRANS ISOMERASE"/>
    <property type="match status" value="1"/>
</dbReference>
<reference evidence="8 9" key="1">
    <citation type="submission" date="2016-09" db="EMBL/GenBank/DDBJ databases">
        <authorList>
            <person name="Reverchon S."/>
            <person name="Nasser W."/>
            <person name="Leonard S."/>
            <person name="Brochier C."/>
            <person name="Duprey A."/>
        </authorList>
    </citation>
    <scope>NUCLEOTIDE SEQUENCE [LARGE SCALE GENOMIC DNA]</scope>
    <source>
        <strain evidence="8 9">174/2</strain>
    </source>
</reference>
<evidence type="ECO:0000256" key="5">
    <source>
        <dbReference type="PROSITE-ProRule" id="PRU00277"/>
    </source>
</evidence>
<dbReference type="InterPro" id="IPR001179">
    <property type="entry name" value="PPIase_FKBP_dom"/>
</dbReference>